<dbReference type="EMBL" id="QXJM01000039">
    <property type="protein sequence ID" value="RIE02211.1"/>
    <property type="molecule type" value="Genomic_DNA"/>
</dbReference>
<organism evidence="2 3">
    <name type="scientific">Cohnella faecalis</name>
    <dbReference type="NCBI Taxonomy" id="2315694"/>
    <lineage>
        <taxon>Bacteria</taxon>
        <taxon>Bacillati</taxon>
        <taxon>Bacillota</taxon>
        <taxon>Bacilli</taxon>
        <taxon>Bacillales</taxon>
        <taxon>Paenibacillaceae</taxon>
        <taxon>Cohnella</taxon>
    </lineage>
</organism>
<feature type="domain" description="Rv2525c-like glycoside hydrolase-like" evidence="1">
    <location>
        <begin position="18"/>
        <end position="181"/>
    </location>
</feature>
<dbReference type="AlphaFoldDB" id="A0A398CS59"/>
<dbReference type="InterPro" id="IPR017853">
    <property type="entry name" value="GH"/>
</dbReference>
<accession>A0A398CS59</accession>
<evidence type="ECO:0000313" key="3">
    <source>
        <dbReference type="Proteomes" id="UP000266340"/>
    </source>
</evidence>
<dbReference type="InterPro" id="IPR015020">
    <property type="entry name" value="Rv2525c-like_Glyco_Hydro-like"/>
</dbReference>
<gene>
    <name evidence="2" type="ORF">D3H35_15850</name>
</gene>
<protein>
    <submittedName>
        <fullName evidence="2">DUF1906 domain-containing protein</fullName>
    </submittedName>
</protein>
<dbReference type="Proteomes" id="UP000266340">
    <property type="component" value="Unassembled WGS sequence"/>
</dbReference>
<name>A0A398CS59_9BACL</name>
<evidence type="ECO:0000313" key="2">
    <source>
        <dbReference type="EMBL" id="RIE02211.1"/>
    </source>
</evidence>
<dbReference type="SUPFAM" id="SSF51445">
    <property type="entry name" value="(Trans)glycosidases"/>
    <property type="match status" value="1"/>
</dbReference>
<reference evidence="2 3" key="1">
    <citation type="submission" date="2018-09" db="EMBL/GenBank/DDBJ databases">
        <title>Cohnella cavernae sp. nov., isolated from a karst cave.</title>
        <authorList>
            <person name="Zhu H."/>
        </authorList>
    </citation>
    <scope>NUCLEOTIDE SEQUENCE [LARGE SCALE GENOMIC DNA]</scope>
    <source>
        <strain evidence="2 3">K2E09-144</strain>
    </source>
</reference>
<proteinExistence type="predicted"/>
<evidence type="ECO:0000259" key="1">
    <source>
        <dbReference type="Pfam" id="PF08924"/>
    </source>
</evidence>
<dbReference type="RefSeq" id="WP_119150250.1">
    <property type="nucleotide sequence ID" value="NZ_JBHSOV010000001.1"/>
</dbReference>
<sequence length="246" mass="26368">MAKGIDCANPLTAKTAKSLAKSGFEFAGRYLVPAAYKWKRLTDAEAKVITDAGMQIVSVFETTASRPSGGASAGKLDGASAYKEAIGIGQTTGSAIYFAVDYDAQPGDYGHIEAYLKAAKAELPGYEVGVYGSYAVIEEMAKRKACGHFWQTYAWSGGKKSGHANIYQYKIDTTVNGLAVDLNESFGGEGWWSLNGEEESVMSEKDANKIIAFLQAGFNATESKEARDEFHRLANEVRKAAGMPPA</sequence>
<dbReference type="Pfam" id="PF08924">
    <property type="entry name" value="Rv2525c_GlyHyd-like"/>
    <property type="match status" value="1"/>
</dbReference>
<dbReference type="OrthoDB" id="1795295at2"/>
<comment type="caution">
    <text evidence="2">The sequence shown here is derived from an EMBL/GenBank/DDBJ whole genome shotgun (WGS) entry which is preliminary data.</text>
</comment>
<keyword evidence="3" id="KW-1185">Reference proteome</keyword>
<dbReference type="Gene3D" id="3.20.20.80">
    <property type="entry name" value="Glycosidases"/>
    <property type="match status" value="1"/>
</dbReference>